<dbReference type="InterPro" id="IPR050409">
    <property type="entry name" value="E3_ubiq-protein_ligase"/>
</dbReference>
<dbReference type="GO" id="GO:0000209">
    <property type="term" value="P:protein polyubiquitination"/>
    <property type="evidence" value="ECO:0007669"/>
    <property type="project" value="TreeGrafter"/>
</dbReference>
<dbReference type="EMBL" id="CACVKT020007368">
    <property type="protein sequence ID" value="CAC5407181.1"/>
    <property type="molecule type" value="Genomic_DNA"/>
</dbReference>
<dbReference type="Gene3D" id="3.30.2410.10">
    <property type="entry name" value="Hect, E3 ligase catalytic domain"/>
    <property type="match status" value="1"/>
</dbReference>
<evidence type="ECO:0000256" key="5">
    <source>
        <dbReference type="ARBA" id="ARBA00022786"/>
    </source>
</evidence>
<evidence type="ECO:0000259" key="8">
    <source>
        <dbReference type="PROSITE" id="PS50237"/>
    </source>
</evidence>
<sequence>MGLIAFFKILKKERIDEHMIESVSDSELSRLGLQTIGDRHRFRKRVRENMSNTPSAENGPPSVGSSAAVFTPTSAMRSNISEIRNRLFQPYDMRSRKRKGQAHPGRGRTWTANFVCLSNVDACTVPSVQEKEILKCAGLGLKKIVLLCDDNEESVVQKIMSAEETEDGDVQGFPKLKLAGGFELLKASQNCRTLSVLKCNWSVKEMKTVISAQTRVYIRPIQNNLSIVPEKSESGKKMVTRSETCQYCKQDFDVRALRAHVESCSQSSEETMYSNAENPDNMGLIVTVNEPTEITVPTEITIPTEITVTYTDFPDLDFMDVIPVETIDDIHLQNIENSVGIQDIIKNCIEYCREKNIQDPVEIVKKMQLEIVTGRPLEISNISEELTGQTTFISVNRENIIETGFEEIESLGVSELRNTLEVSFYGEMAVDAGGPRKEFFRLMLQEIKKKYFDNGFRDLRANMAVDAGGPRKEFFRLMLQEIKKKYFDNGFRDLRANVYVSIGKLFALSILQNGKVPQFMDTETLDKIFGDEPLNLEENGCICSLREGLDTLGIVEAVRNLPTLRHIFSNNSPRLTVKKLIQLLKPEFSERGSNRLSLEKNVYSSFMRYIREVSAGRRGALNLESILEFVTGNDQEPLLGFEIEPSIIFTECIESFLPMANTCICRMTLPRGTQFVTLPEDLSLFEIYDLSFSNNYYGLK</sequence>
<keyword evidence="5 6" id="KW-0833">Ubl conjugation pathway</keyword>
<reference evidence="9 10" key="1">
    <citation type="submission" date="2020-06" db="EMBL/GenBank/DDBJ databases">
        <authorList>
            <person name="Li R."/>
            <person name="Bekaert M."/>
        </authorList>
    </citation>
    <scope>NUCLEOTIDE SEQUENCE [LARGE SCALE GENOMIC DNA]</scope>
    <source>
        <strain evidence="10">wild</strain>
    </source>
</reference>
<protein>
    <recommendedName>
        <fullName evidence="3">HECT-type E3 ubiquitin transferase</fullName>
        <ecNumber evidence="3">2.3.2.26</ecNumber>
    </recommendedName>
</protein>
<evidence type="ECO:0000256" key="6">
    <source>
        <dbReference type="PROSITE-ProRule" id="PRU00104"/>
    </source>
</evidence>
<name>A0A6J8DHX6_MYTCO</name>
<dbReference type="AlphaFoldDB" id="A0A6J8DHX6"/>
<feature type="domain" description="HECT" evidence="8">
    <location>
        <begin position="412"/>
        <end position="447"/>
    </location>
</feature>
<dbReference type="GO" id="GO:0006511">
    <property type="term" value="P:ubiquitin-dependent protein catabolic process"/>
    <property type="evidence" value="ECO:0007669"/>
    <property type="project" value="TreeGrafter"/>
</dbReference>
<keyword evidence="10" id="KW-1185">Reference proteome</keyword>
<evidence type="ECO:0000256" key="1">
    <source>
        <dbReference type="ARBA" id="ARBA00000885"/>
    </source>
</evidence>
<evidence type="ECO:0000256" key="3">
    <source>
        <dbReference type="ARBA" id="ARBA00012485"/>
    </source>
</evidence>
<dbReference type="EC" id="2.3.2.26" evidence="3"/>
<accession>A0A6J8DHX6</accession>
<comment type="caution">
    <text evidence="6">Lacks conserved residue(s) required for the propagation of feature annotation.</text>
</comment>
<dbReference type="PANTHER" id="PTHR11254:SF67">
    <property type="entry name" value="E3 UBIQUITIN-PROTEIN LIGASE HUWE1"/>
    <property type="match status" value="1"/>
</dbReference>
<dbReference type="OrthoDB" id="6140673at2759"/>
<feature type="domain" description="HECT" evidence="8">
    <location>
        <begin position="626"/>
        <end position="682"/>
    </location>
</feature>
<dbReference type="InterPro" id="IPR000569">
    <property type="entry name" value="HECT_dom"/>
</dbReference>
<dbReference type="InterPro" id="IPR035983">
    <property type="entry name" value="Hect_E3_ubiquitin_ligase"/>
</dbReference>
<keyword evidence="4" id="KW-0808">Transferase</keyword>
<dbReference type="GO" id="GO:0061630">
    <property type="term" value="F:ubiquitin protein ligase activity"/>
    <property type="evidence" value="ECO:0007669"/>
    <property type="project" value="UniProtKB-EC"/>
</dbReference>
<dbReference type="CDD" id="cd09487">
    <property type="entry name" value="SAM_superfamily"/>
    <property type="match status" value="1"/>
</dbReference>
<evidence type="ECO:0000256" key="4">
    <source>
        <dbReference type="ARBA" id="ARBA00022679"/>
    </source>
</evidence>
<gene>
    <name evidence="9" type="ORF">MCOR_40683</name>
</gene>
<dbReference type="Proteomes" id="UP000507470">
    <property type="component" value="Unassembled WGS sequence"/>
</dbReference>
<dbReference type="Pfam" id="PF00632">
    <property type="entry name" value="HECT"/>
    <property type="match status" value="1"/>
</dbReference>
<dbReference type="SUPFAM" id="SSF56204">
    <property type="entry name" value="Hect, E3 ligase catalytic domain"/>
    <property type="match status" value="2"/>
</dbReference>
<comment type="catalytic activity">
    <reaction evidence="1">
        <text>S-ubiquitinyl-[E2 ubiquitin-conjugating enzyme]-L-cysteine + [acceptor protein]-L-lysine = [E2 ubiquitin-conjugating enzyme]-L-cysteine + N(6)-ubiquitinyl-[acceptor protein]-L-lysine.</text>
        <dbReference type="EC" id="2.3.2.26"/>
    </reaction>
</comment>
<dbReference type="GO" id="GO:0005737">
    <property type="term" value="C:cytoplasm"/>
    <property type="evidence" value="ECO:0007669"/>
    <property type="project" value="TreeGrafter"/>
</dbReference>
<feature type="active site" description="Glycyl thioester intermediate" evidence="6">
    <location>
        <position position="663"/>
    </location>
</feature>
<evidence type="ECO:0000313" key="9">
    <source>
        <dbReference type="EMBL" id="CAC5407181.1"/>
    </source>
</evidence>
<organism evidence="9 10">
    <name type="scientific">Mytilus coruscus</name>
    <name type="common">Sea mussel</name>
    <dbReference type="NCBI Taxonomy" id="42192"/>
    <lineage>
        <taxon>Eukaryota</taxon>
        <taxon>Metazoa</taxon>
        <taxon>Spiralia</taxon>
        <taxon>Lophotrochozoa</taxon>
        <taxon>Mollusca</taxon>
        <taxon>Bivalvia</taxon>
        <taxon>Autobranchia</taxon>
        <taxon>Pteriomorphia</taxon>
        <taxon>Mytilida</taxon>
        <taxon>Mytiloidea</taxon>
        <taxon>Mytilidae</taxon>
        <taxon>Mytilinae</taxon>
        <taxon>Mytilus</taxon>
    </lineage>
</organism>
<comment type="pathway">
    <text evidence="2">Protein modification; protein ubiquitination.</text>
</comment>
<evidence type="ECO:0000256" key="7">
    <source>
        <dbReference type="SAM" id="MobiDB-lite"/>
    </source>
</evidence>
<evidence type="ECO:0000256" key="2">
    <source>
        <dbReference type="ARBA" id="ARBA00004906"/>
    </source>
</evidence>
<dbReference type="PANTHER" id="PTHR11254">
    <property type="entry name" value="HECT DOMAIN UBIQUITIN-PROTEIN LIGASE"/>
    <property type="match status" value="1"/>
</dbReference>
<dbReference type="Gene3D" id="3.90.1750.10">
    <property type="entry name" value="Hect, E3 ligase catalytic domains"/>
    <property type="match status" value="1"/>
</dbReference>
<dbReference type="PROSITE" id="PS50237">
    <property type="entry name" value="HECT"/>
    <property type="match status" value="2"/>
</dbReference>
<feature type="region of interest" description="Disordered" evidence="7">
    <location>
        <begin position="49"/>
        <end position="68"/>
    </location>
</feature>
<evidence type="ECO:0000313" key="10">
    <source>
        <dbReference type="Proteomes" id="UP000507470"/>
    </source>
</evidence>
<proteinExistence type="predicted"/>